<dbReference type="HOGENOM" id="CLU_1213477_0_0_7"/>
<gene>
    <name evidence="1" type="ordered locus">HCW_02045</name>
</gene>
<evidence type="ECO:0000313" key="2">
    <source>
        <dbReference type="Proteomes" id="UP000005010"/>
    </source>
</evidence>
<accession>I0EL75</accession>
<sequence length="217" mass="26276">MQNTTNDFLDFLKKLNYQVHNHKTSSPFRLEEVVKDPIILENYVGEIENLANSSQFFLKKVGNKWEKTYRIEEIAQRTLKELQKDNLHKQVIEMLEDNPLILYQEFERWLNTKHQGMLSAIIDKYWHNFIIYTYEYQSWCLDKYNRFIHHLPTPGYEKESSDNLENLKGIACYFKSYQQQYPLDKSILLYNFPYRLLHQEKSFETIRAIIIEFSELV</sequence>
<keyword evidence="2" id="KW-1185">Reference proteome</keyword>
<dbReference type="RefSeq" id="WP_014660566.1">
    <property type="nucleotide sequence ID" value="NC_017737.1"/>
</dbReference>
<protein>
    <submittedName>
        <fullName evidence="1">Uncharacterized protein</fullName>
    </submittedName>
</protein>
<dbReference type="AlphaFoldDB" id="I0EL75"/>
<dbReference type="EMBL" id="CP003479">
    <property type="protein sequence ID" value="AFI03694.1"/>
    <property type="molecule type" value="Genomic_DNA"/>
</dbReference>
<dbReference type="PATRIC" id="fig|182217.3.peg.425"/>
<reference evidence="2" key="1">
    <citation type="submission" date="2012-04" db="EMBL/GenBank/DDBJ databases">
        <title>Complete genome sequence of Helicobacter cetorum strain MIT 00-7128.</title>
        <authorList>
            <person name="Kersulyte D."/>
            <person name="Berg D.E."/>
        </authorList>
    </citation>
    <scope>NUCLEOTIDE SEQUENCE [LARGE SCALE GENOMIC DNA]</scope>
    <source>
        <strain evidence="2">MIT 00-7128</strain>
    </source>
</reference>
<name>I0EL75_HELC0</name>
<proteinExistence type="predicted"/>
<organism evidence="1 2">
    <name type="scientific">Helicobacter cetorum (strain ATCC BAA-429 / MIT 00-7128)</name>
    <dbReference type="NCBI Taxonomy" id="182217"/>
    <lineage>
        <taxon>Bacteria</taxon>
        <taxon>Pseudomonadati</taxon>
        <taxon>Campylobacterota</taxon>
        <taxon>Epsilonproteobacteria</taxon>
        <taxon>Campylobacterales</taxon>
        <taxon>Helicobacteraceae</taxon>
        <taxon>Helicobacter</taxon>
    </lineage>
</organism>
<dbReference type="KEGG" id="hce:HCW_02045"/>
<dbReference type="Proteomes" id="UP000005010">
    <property type="component" value="Chromosome"/>
</dbReference>
<evidence type="ECO:0000313" key="1">
    <source>
        <dbReference type="EMBL" id="AFI03694.1"/>
    </source>
</evidence>